<sequence>MLHTIHAASWDEPVLPLTAQQLQAAADSHDYALAHDLVLALETDDHLQFHYSVADDETSRIPNVERSLADDHLPPLVLLPTKIEELWTVPRRVAGVLEATCRWLTEEELKVCEEAVVSNRLKKAAKSAVERVHKLKLEKPLLLTDPDEDCTELQKAANAAIDCGEDCVRKHGLVQSNNEEQDLFFIPIDASIYAAHIEETVRTEKIAVSEQSIRSLMTLMGSMEWSEKDQAAFLDQQTMMPTLIHRYVSPPLPPIDDIEYFVPSGDVCLVSDASDVSSGVSNALEEAERLLTEQAGEVWKDEAADLGISDLPVFTFDESMDNLCSQLPAHHTKPQDEGELSMSLTLSPVSSHSILKDDSVRKTEDDELFSAWIDESMLVDGEDKNDEIVQTSCINNQDVAQNPAHEQAEDINARFANSQSGSGSQGEIYEDLTVDSLFAIEENDIVIQAKIPVPAVGIESSLPGWHTVGDNPLDMLQWMMEDTRESFTDLEWRANHSLPKDDLDELTAHYANLCMETVEVDEQSLEKAVSWMKNEPDIQSMLINSIQPVVLLRKGDLEEPLEGPEDEPEKHSAPNKTTSTEVASAPEVAMPKEAIVKKEVTLGVPKSEQKAHENCPPDTTKTPVTGASARKQIQRDVDIAWSNLMNRHKKRKNNHTSSSSVPASIVAPGSQQAVSTKAPELLLGLRAFAEAPTQDGDNNGKGGEEVGEVQAPPSTAQASTIIFEKSSTIQPFDIGSADLPKAILSTAIPRTLRTFLLQLLPTLEFIERDYNQPRPGFGGIDTSNEADLVVSPSTGVIMSTMVGLRQTDSQKKPVFQNRVATVAPRYKALHILIYRNNARPIRTDGGTTVNDLPELSPSDAMALAQLQGFVRSLPCTKVSASYIGGGEQAVAEWAASLLVKEANKEEGREKRRAAEKYLEEEESKWELFLRKNGLNVYDAQIVLGVMVASGIVNKRSREHNTDYEVRRAVAVNQEERLRQFGSLVGCETALVAIRMLARRNSRNAIPSSSKLNPWTKRLFRSP</sequence>
<feature type="region of interest" description="Disordered" evidence="1">
    <location>
        <begin position="559"/>
        <end position="583"/>
    </location>
</feature>
<keyword evidence="5" id="KW-1185">Reference proteome</keyword>
<evidence type="ECO:0000259" key="2">
    <source>
        <dbReference type="Pfam" id="PF23394"/>
    </source>
</evidence>
<feature type="region of interest" description="Disordered" evidence="1">
    <location>
        <begin position="650"/>
        <end position="672"/>
    </location>
</feature>
<organism evidence="4 5">
    <name type="scientific">Sporothrix stenoceras</name>
    <dbReference type="NCBI Taxonomy" id="5173"/>
    <lineage>
        <taxon>Eukaryota</taxon>
        <taxon>Fungi</taxon>
        <taxon>Dikarya</taxon>
        <taxon>Ascomycota</taxon>
        <taxon>Pezizomycotina</taxon>
        <taxon>Sordariomycetes</taxon>
        <taxon>Sordariomycetidae</taxon>
        <taxon>Ophiostomatales</taxon>
        <taxon>Ophiostomataceae</taxon>
        <taxon>Sporothrix</taxon>
    </lineage>
</organism>
<feature type="compositionally biased region" description="Low complexity" evidence="1">
    <location>
        <begin position="657"/>
        <end position="670"/>
    </location>
</feature>
<dbReference type="InterPro" id="IPR057559">
    <property type="entry name" value="SAM_6"/>
</dbReference>
<reference evidence="4 5" key="1">
    <citation type="journal article" date="2024" name="IMA Fungus">
        <title>IMA Genome - F19 : A genome assembly and annotation guide to empower mycologists, including annotated draft genome sequences of Ceratocystis pirilliformis, Diaporthe australafricana, Fusarium ophioides, Paecilomyces lecythidis, and Sporothrix stenoceras.</title>
        <authorList>
            <person name="Aylward J."/>
            <person name="Wilson A.M."/>
            <person name="Visagie C.M."/>
            <person name="Spraker J."/>
            <person name="Barnes I."/>
            <person name="Buitendag C."/>
            <person name="Ceriani C."/>
            <person name="Del Mar Angel L."/>
            <person name="du Plessis D."/>
            <person name="Fuchs T."/>
            <person name="Gasser K."/>
            <person name="Kramer D."/>
            <person name="Li W."/>
            <person name="Munsamy K."/>
            <person name="Piso A."/>
            <person name="Price J.L."/>
            <person name="Sonnekus B."/>
            <person name="Thomas C."/>
            <person name="van der Nest A."/>
            <person name="van Dijk A."/>
            <person name="van Heerden A."/>
            <person name="van Vuuren N."/>
            <person name="Yilmaz N."/>
            <person name="Duong T.A."/>
            <person name="van der Merwe N.A."/>
            <person name="Wingfield M.J."/>
            <person name="Wingfield B.D."/>
        </authorList>
    </citation>
    <scope>NUCLEOTIDE SEQUENCE [LARGE SCALE GENOMIC DNA]</scope>
    <source>
        <strain evidence="4 5">CMW 5346</strain>
    </source>
</reference>
<dbReference type="Pfam" id="PF23395">
    <property type="entry name" value="SAM_6"/>
    <property type="match status" value="1"/>
</dbReference>
<feature type="domain" description="SAM-like" evidence="3">
    <location>
        <begin position="920"/>
        <end position="990"/>
    </location>
</feature>
<comment type="caution">
    <text evidence="4">The sequence shown here is derived from an EMBL/GenBank/DDBJ whole genome shotgun (WGS) entry which is preliminary data.</text>
</comment>
<dbReference type="Proteomes" id="UP001583186">
    <property type="component" value="Unassembled WGS sequence"/>
</dbReference>
<dbReference type="InterPro" id="IPR055528">
    <property type="entry name" value="DUF7102"/>
</dbReference>
<dbReference type="EMBL" id="JAWCUI010000100">
    <property type="protein sequence ID" value="KAL1888109.1"/>
    <property type="molecule type" value="Genomic_DNA"/>
</dbReference>
<feature type="region of interest" description="Disordered" evidence="1">
    <location>
        <begin position="606"/>
        <end position="630"/>
    </location>
</feature>
<evidence type="ECO:0000259" key="3">
    <source>
        <dbReference type="Pfam" id="PF23395"/>
    </source>
</evidence>
<name>A0ABR3YL47_9PEZI</name>
<feature type="domain" description="DUF7102" evidence="2">
    <location>
        <begin position="742"/>
        <end position="904"/>
    </location>
</feature>
<evidence type="ECO:0000313" key="4">
    <source>
        <dbReference type="EMBL" id="KAL1888109.1"/>
    </source>
</evidence>
<accession>A0ABR3YL47</accession>
<proteinExistence type="predicted"/>
<evidence type="ECO:0000313" key="5">
    <source>
        <dbReference type="Proteomes" id="UP001583186"/>
    </source>
</evidence>
<dbReference type="Pfam" id="PF23394">
    <property type="entry name" value="DUF7102"/>
    <property type="match status" value="1"/>
</dbReference>
<protein>
    <submittedName>
        <fullName evidence="4">Uncharacterized protein</fullName>
    </submittedName>
</protein>
<feature type="region of interest" description="Disordered" evidence="1">
    <location>
        <begin position="691"/>
        <end position="716"/>
    </location>
</feature>
<evidence type="ECO:0000256" key="1">
    <source>
        <dbReference type="SAM" id="MobiDB-lite"/>
    </source>
</evidence>
<gene>
    <name evidence="4" type="ORF">Sste5346_009796</name>
</gene>